<dbReference type="OrthoDB" id="9806637at2"/>
<gene>
    <name evidence="6" type="primary">rsmH</name>
    <name evidence="7" type="ORF">Y981_03635</name>
</gene>
<dbReference type="PANTHER" id="PTHR11265:SF0">
    <property type="entry name" value="12S RRNA N4-METHYLCYTIDINE METHYLTRANSFERASE"/>
    <property type="match status" value="1"/>
</dbReference>
<dbReference type="KEGG" id="lfp:Y981_03635"/>
<reference evidence="8" key="1">
    <citation type="submission" date="2014-02" db="EMBL/GenBank/DDBJ databases">
        <title>Complete genome sequence and comparative genomic analysis of the nitrogen-fixing bacterium Leptospirillum ferriphilum YSK.</title>
        <authorList>
            <person name="Guo X."/>
            <person name="Yin H."/>
            <person name="Liang Y."/>
            <person name="Hu Q."/>
            <person name="Ma L."/>
            <person name="Xiao Y."/>
            <person name="Zhang X."/>
            <person name="Qiu G."/>
            <person name="Liu X."/>
        </authorList>
    </citation>
    <scope>NUCLEOTIDE SEQUENCE [LARGE SCALE GENOMIC DNA]</scope>
    <source>
        <strain evidence="8">YSK</strain>
    </source>
</reference>
<dbReference type="Gene3D" id="3.40.50.150">
    <property type="entry name" value="Vaccinia Virus protein VP39"/>
    <property type="match status" value="1"/>
</dbReference>
<dbReference type="GO" id="GO:0005737">
    <property type="term" value="C:cytoplasm"/>
    <property type="evidence" value="ECO:0007669"/>
    <property type="project" value="UniProtKB-SubCell"/>
</dbReference>
<evidence type="ECO:0000256" key="3">
    <source>
        <dbReference type="ARBA" id="ARBA00022603"/>
    </source>
</evidence>
<evidence type="ECO:0000256" key="5">
    <source>
        <dbReference type="ARBA" id="ARBA00022691"/>
    </source>
</evidence>
<evidence type="ECO:0000256" key="1">
    <source>
        <dbReference type="ARBA" id="ARBA00010396"/>
    </source>
</evidence>
<proteinExistence type="inferred from homology"/>
<dbReference type="NCBIfam" id="TIGR00006">
    <property type="entry name" value="16S rRNA (cytosine(1402)-N(4))-methyltransferase RsmH"/>
    <property type="match status" value="1"/>
</dbReference>
<dbReference type="SUPFAM" id="SSF81799">
    <property type="entry name" value="Putative methyltransferase TM0872, insert domain"/>
    <property type="match status" value="1"/>
</dbReference>
<dbReference type="InterPro" id="IPR002903">
    <property type="entry name" value="RsmH"/>
</dbReference>
<keyword evidence="5 6" id="KW-0949">S-adenosyl-L-methionine</keyword>
<dbReference type="Gene3D" id="1.10.150.170">
    <property type="entry name" value="Putative methyltransferase TM0872, insert domain"/>
    <property type="match status" value="1"/>
</dbReference>
<dbReference type="PIRSF" id="PIRSF004486">
    <property type="entry name" value="MraW"/>
    <property type="match status" value="1"/>
</dbReference>
<comment type="subcellular location">
    <subcellularLocation>
        <location evidence="6">Cytoplasm</location>
    </subcellularLocation>
</comment>
<comment type="catalytic activity">
    <reaction evidence="6">
        <text>cytidine(1402) in 16S rRNA + S-adenosyl-L-methionine = N(4)-methylcytidine(1402) in 16S rRNA + S-adenosyl-L-homocysteine + H(+)</text>
        <dbReference type="Rhea" id="RHEA:42928"/>
        <dbReference type="Rhea" id="RHEA-COMP:10286"/>
        <dbReference type="Rhea" id="RHEA-COMP:10287"/>
        <dbReference type="ChEBI" id="CHEBI:15378"/>
        <dbReference type="ChEBI" id="CHEBI:57856"/>
        <dbReference type="ChEBI" id="CHEBI:59789"/>
        <dbReference type="ChEBI" id="CHEBI:74506"/>
        <dbReference type="ChEBI" id="CHEBI:82748"/>
        <dbReference type="EC" id="2.1.1.199"/>
    </reaction>
</comment>
<feature type="binding site" evidence="6">
    <location>
        <position position="117"/>
    </location>
    <ligand>
        <name>S-adenosyl-L-methionine</name>
        <dbReference type="ChEBI" id="CHEBI:59789"/>
    </ligand>
</feature>
<name>A0A059XT15_9BACT</name>
<dbReference type="RefSeq" id="WP_051613774.1">
    <property type="nucleotide sequence ID" value="NZ_CP007243.1"/>
</dbReference>
<feature type="binding site" evidence="6">
    <location>
        <position position="110"/>
    </location>
    <ligand>
        <name>S-adenosyl-L-methionine</name>
        <dbReference type="ChEBI" id="CHEBI:59789"/>
    </ligand>
</feature>
<evidence type="ECO:0000313" key="7">
    <source>
        <dbReference type="EMBL" id="AIA30190.1"/>
    </source>
</evidence>
<evidence type="ECO:0000256" key="6">
    <source>
        <dbReference type="HAMAP-Rule" id="MF_01007"/>
    </source>
</evidence>
<feature type="binding site" evidence="6">
    <location>
        <begin position="45"/>
        <end position="47"/>
    </location>
    <ligand>
        <name>S-adenosyl-L-methionine</name>
        <dbReference type="ChEBI" id="CHEBI:59789"/>
    </ligand>
</feature>
<comment type="caution">
    <text evidence="6">Lacks conserved residue(s) required for the propagation of feature annotation.</text>
</comment>
<organism evidence="7 8">
    <name type="scientific">Leptospirillum ferriphilum YSK</name>
    <dbReference type="NCBI Taxonomy" id="1441628"/>
    <lineage>
        <taxon>Bacteria</taxon>
        <taxon>Pseudomonadati</taxon>
        <taxon>Nitrospirota</taxon>
        <taxon>Nitrospiria</taxon>
        <taxon>Nitrospirales</taxon>
        <taxon>Nitrospiraceae</taxon>
        <taxon>Leptospirillum</taxon>
    </lineage>
</organism>
<dbReference type="SUPFAM" id="SSF53335">
    <property type="entry name" value="S-adenosyl-L-methionine-dependent methyltransferases"/>
    <property type="match status" value="1"/>
</dbReference>
<dbReference type="InterPro" id="IPR023397">
    <property type="entry name" value="SAM-dep_MeTrfase_MraW_recog"/>
</dbReference>
<reference evidence="7 8" key="2">
    <citation type="journal article" date="2015" name="Biomed. Res. Int.">
        <title>Effects of Arsenite Resistance on the Growth and Functional Gene Expression of Leptospirillum ferriphilum and Acidithiobacillus thiooxidans in Pure Culture and Coculture.</title>
        <authorList>
            <person name="Jiang H."/>
            <person name="Liang Y."/>
            <person name="Yin H."/>
            <person name="Xiao Y."/>
            <person name="Guo X."/>
            <person name="Xu Y."/>
            <person name="Hu Q."/>
            <person name="Liu H."/>
            <person name="Liu X."/>
        </authorList>
    </citation>
    <scope>NUCLEOTIDE SEQUENCE [LARGE SCALE GENOMIC DNA]</scope>
    <source>
        <strain evidence="7 8">YSK</strain>
    </source>
</reference>
<dbReference type="EMBL" id="CP007243">
    <property type="protein sequence ID" value="AIA30190.1"/>
    <property type="molecule type" value="Genomic_DNA"/>
</dbReference>
<dbReference type="HOGENOM" id="CLU_038422_3_0_0"/>
<dbReference type="HAMAP" id="MF_01007">
    <property type="entry name" value="16SrRNA_methyltr_H"/>
    <property type="match status" value="1"/>
</dbReference>
<sequence>MAEKREEENKDDGKDSHFPVMTKEVLEVLNVHPGQWYVDATLGQGGHARAILEAGGSVIAIDRDPKAIEKARLELLPIFGERLRLTCMNHAGMGEFLPSMRVDISGVVLDSGWSMAQASENGAGLSFDAEGPLDMRMDPTLERTAMDILEQQSAEELAAIFSNFGEEPLALPISRALVQSRSRGRLPRTPKELAAFVSGVYYRKGYRRSRRHPATRVFMALRIEVNGEIDSLVRGVSGVRSILGSGARLAVLTFHSREDREIKHLFREWVREGWGRLLQSKPVLPGKAEIEHNPRSRSAKLRVYIAN</sequence>
<dbReference type="GO" id="GO:0071424">
    <property type="term" value="F:rRNA (cytosine-N4-)-methyltransferase activity"/>
    <property type="evidence" value="ECO:0007669"/>
    <property type="project" value="UniProtKB-UniRule"/>
</dbReference>
<keyword evidence="6" id="KW-0963">Cytoplasm</keyword>
<dbReference type="AlphaFoldDB" id="A0A059XT15"/>
<keyword evidence="8" id="KW-1185">Reference proteome</keyword>
<evidence type="ECO:0000256" key="4">
    <source>
        <dbReference type="ARBA" id="ARBA00022679"/>
    </source>
</evidence>
<keyword evidence="4 6" id="KW-0808">Transferase</keyword>
<dbReference type="Pfam" id="PF01795">
    <property type="entry name" value="Methyltransf_5"/>
    <property type="match status" value="1"/>
</dbReference>
<keyword evidence="3 6" id="KW-0489">Methyltransferase</keyword>
<dbReference type="PANTHER" id="PTHR11265">
    <property type="entry name" value="S-ADENOSYL-METHYLTRANSFERASE MRAW"/>
    <property type="match status" value="1"/>
</dbReference>
<feature type="binding site" evidence="6">
    <location>
        <position position="62"/>
    </location>
    <ligand>
        <name>S-adenosyl-L-methionine</name>
        <dbReference type="ChEBI" id="CHEBI:59789"/>
    </ligand>
</feature>
<dbReference type="EC" id="2.1.1.199" evidence="6"/>
<dbReference type="Proteomes" id="UP000027059">
    <property type="component" value="Chromosome"/>
</dbReference>
<keyword evidence="2 6" id="KW-0698">rRNA processing</keyword>
<evidence type="ECO:0000313" key="8">
    <source>
        <dbReference type="Proteomes" id="UP000027059"/>
    </source>
</evidence>
<dbReference type="GO" id="GO:0070475">
    <property type="term" value="P:rRNA base methylation"/>
    <property type="evidence" value="ECO:0007669"/>
    <property type="project" value="UniProtKB-UniRule"/>
</dbReference>
<dbReference type="InterPro" id="IPR029063">
    <property type="entry name" value="SAM-dependent_MTases_sf"/>
</dbReference>
<protein>
    <recommendedName>
        <fullName evidence="6">Ribosomal RNA small subunit methyltransferase H</fullName>
        <ecNumber evidence="6">2.1.1.199</ecNumber>
    </recommendedName>
    <alternativeName>
        <fullName evidence="6">16S rRNA m(4)C1402 methyltransferase</fullName>
    </alternativeName>
    <alternativeName>
        <fullName evidence="6">rRNA (cytosine-N(4)-)-methyltransferase RsmH</fullName>
    </alternativeName>
</protein>
<evidence type="ECO:0000256" key="2">
    <source>
        <dbReference type="ARBA" id="ARBA00022552"/>
    </source>
</evidence>
<comment type="function">
    <text evidence="6">Specifically methylates the N4 position of cytidine in position 1402 (C1402) of 16S rRNA.</text>
</comment>
<accession>A0A059XT15</accession>
<comment type="similarity">
    <text evidence="1 6">Belongs to the methyltransferase superfamily. RsmH family.</text>
</comment>